<dbReference type="InterPro" id="IPR056290">
    <property type="entry name" value="CEPT76/DRC7_peptidase-like_dom"/>
</dbReference>
<feature type="domain" description="CEP76 C2" evidence="3">
    <location>
        <begin position="93"/>
        <end position="257"/>
    </location>
</feature>
<keyword evidence="8" id="KW-1185">Reference proteome</keyword>
<evidence type="ECO:0000256" key="2">
    <source>
        <dbReference type="ARBA" id="ARBA00022490"/>
    </source>
</evidence>
<feature type="domain" description="Centrosomal protein of 76 kDa C-terminal" evidence="4">
    <location>
        <begin position="517"/>
        <end position="645"/>
    </location>
</feature>
<organism evidence="7 8">
    <name type="scientific">Aphanomyces stellatus</name>
    <dbReference type="NCBI Taxonomy" id="120398"/>
    <lineage>
        <taxon>Eukaryota</taxon>
        <taxon>Sar</taxon>
        <taxon>Stramenopiles</taxon>
        <taxon>Oomycota</taxon>
        <taxon>Saprolegniomycetes</taxon>
        <taxon>Saprolegniales</taxon>
        <taxon>Verrucalvaceae</taxon>
        <taxon>Aphanomyces</taxon>
    </lineage>
</organism>
<dbReference type="AlphaFoldDB" id="A0A485K967"/>
<dbReference type="GO" id="GO:0005813">
    <property type="term" value="C:centrosome"/>
    <property type="evidence" value="ECO:0007669"/>
    <property type="project" value="UniProtKB-SubCell"/>
</dbReference>
<sequence>MDKTAVLRSLIDTKLRDEGIYAQLRQLIEAHVPLPTMDEVHPAPDGGDPAHAVDDVLHNVLESDVVQQLIASMQILPLHGSGTMTHDVATSDDRMTLTVRVLGGRAFVDHLMTSTPPTSNSTTRTVLRVHLAFQGHRFHSRAVACGVDPPFDEVFAAPLHVPSTSMSFQVMAKWEALCGIQEPLHWTVTKHTQVVTTAGSDTWRDLSVELVAAQTVDWRQWLASPHPTVHFPVTLEGPLKVPVGILDIRVDVTPPLRKSTAIVHEAKQWLQKEQLRLHGCQSHVYQYCKQWWAEYTSMDGQEPPIAATTQPHWVRLFAPDECHKYRLVCAYVTPLRDPWLTTPSEAARFVSLIPFVRAATVGSGRDACWHSLPAFLALGHGDCEEHAILLASLLLGFGLPVFVCLGTRRPPAGHGGGRAVRHAWVATVFKTNVDLWEPVTGDRIVASSPECPYDRLDCLFNNTSFYANCQRGVTVPHLDWTVENSRLWKLLDTALVAQVPSQPPIALRPPLAPTTIDLERTFREWVESTRQTALGMATHWHDALGHTMGIALTSYELERVYGVANVDNVYFQSSIQHAVPLGHTFKGFPVSGTDVASVQRQLVADVVGREIIHFPSARAQFGLAVKGVPYPEGLTVVWVMVAVVFQA</sequence>
<evidence type="ECO:0000256" key="1">
    <source>
        <dbReference type="ARBA" id="ARBA00004300"/>
    </source>
</evidence>
<dbReference type="Gene3D" id="3.10.620.30">
    <property type="match status" value="1"/>
</dbReference>
<dbReference type="EMBL" id="CAADRA010000067">
    <property type="protein sequence ID" value="VFT78224.1"/>
    <property type="molecule type" value="Genomic_DNA"/>
</dbReference>
<dbReference type="PANTHER" id="PTHR46436:SF1">
    <property type="entry name" value="CENTROSOMAL PROTEIN OF 76 KDA"/>
    <property type="match status" value="1"/>
</dbReference>
<evidence type="ECO:0000313" key="7">
    <source>
        <dbReference type="EMBL" id="VFT78224.1"/>
    </source>
</evidence>
<dbReference type="InterPro" id="IPR056288">
    <property type="entry name" value="CEP76_C"/>
</dbReference>
<proteinExistence type="predicted"/>
<evidence type="ECO:0000313" key="8">
    <source>
        <dbReference type="Proteomes" id="UP000332933"/>
    </source>
</evidence>
<dbReference type="Pfam" id="PF24656">
    <property type="entry name" value="CEPT76_peptidase"/>
    <property type="match status" value="1"/>
</dbReference>
<evidence type="ECO:0000259" key="3">
    <source>
        <dbReference type="Pfam" id="PF15627"/>
    </source>
</evidence>
<dbReference type="Pfam" id="PF24652">
    <property type="entry name" value="CEP76_C"/>
    <property type="match status" value="1"/>
</dbReference>
<protein>
    <submittedName>
        <fullName evidence="7">Aste57867_1002 protein</fullName>
    </submittedName>
</protein>
<gene>
    <name evidence="7" type="primary">Aste57867_1002</name>
    <name evidence="6" type="ORF">As57867_001001</name>
    <name evidence="7" type="ORF">ASTE57867_1002</name>
</gene>
<comment type="subcellular location">
    <subcellularLocation>
        <location evidence="1">Cytoplasm</location>
        <location evidence="1">Cytoskeleton</location>
        <location evidence="1">Microtubule organizing center</location>
        <location evidence="1">Centrosome</location>
    </subcellularLocation>
</comment>
<dbReference type="InterPro" id="IPR028926">
    <property type="entry name" value="CEP76-C2"/>
</dbReference>
<name>A0A485K967_9STRA</name>
<evidence type="ECO:0000313" key="6">
    <source>
        <dbReference type="EMBL" id="KAF0719502.1"/>
    </source>
</evidence>
<dbReference type="EMBL" id="VJMH01000067">
    <property type="protein sequence ID" value="KAF0719502.1"/>
    <property type="molecule type" value="Genomic_DNA"/>
</dbReference>
<dbReference type="Proteomes" id="UP000332933">
    <property type="component" value="Unassembled WGS sequence"/>
</dbReference>
<reference evidence="7 8" key="1">
    <citation type="submission" date="2019-03" db="EMBL/GenBank/DDBJ databases">
        <authorList>
            <person name="Gaulin E."/>
            <person name="Dumas B."/>
        </authorList>
    </citation>
    <scope>NUCLEOTIDE SEQUENCE [LARGE SCALE GENOMIC DNA]</scope>
    <source>
        <strain evidence="7">CBS 568.67</strain>
    </source>
</reference>
<evidence type="ECO:0000259" key="5">
    <source>
        <dbReference type="Pfam" id="PF24656"/>
    </source>
</evidence>
<keyword evidence="2" id="KW-0963">Cytoplasm</keyword>
<dbReference type="OrthoDB" id="5527234at2759"/>
<feature type="domain" description="CEP76/DRC7 peptidase-like" evidence="5">
    <location>
        <begin position="368"/>
        <end position="490"/>
    </location>
</feature>
<dbReference type="PANTHER" id="PTHR46436">
    <property type="entry name" value="CENTROSOMAL PROTEIN OF 76 KDA"/>
    <property type="match status" value="1"/>
</dbReference>
<dbReference type="Pfam" id="PF15627">
    <property type="entry name" value="CEP76-C2"/>
    <property type="match status" value="1"/>
</dbReference>
<evidence type="ECO:0000259" key="4">
    <source>
        <dbReference type="Pfam" id="PF24652"/>
    </source>
</evidence>
<accession>A0A485K967</accession>
<dbReference type="InterPro" id="IPR052299">
    <property type="entry name" value="CEP76"/>
</dbReference>
<reference evidence="6" key="2">
    <citation type="submission" date="2019-06" db="EMBL/GenBank/DDBJ databases">
        <title>Genomics analysis of Aphanomyces spp. identifies a new class of oomycete effector associated with host adaptation.</title>
        <authorList>
            <person name="Gaulin E."/>
        </authorList>
    </citation>
    <scope>NUCLEOTIDE SEQUENCE</scope>
    <source>
        <strain evidence="6">CBS 578.67</strain>
    </source>
</reference>